<sequence length="50" mass="5986">MEGTNKKINVLNRVAYVYRNFQNYKNRIILHLKFKPADKQSEQKQCSKAE</sequence>
<feature type="domain" description="Transposase IS204/IS1001/IS1096/IS1165 DDE" evidence="1">
    <location>
        <begin position="1"/>
        <end position="28"/>
    </location>
</feature>
<keyword evidence="3" id="KW-1185">Reference proteome</keyword>
<proteinExistence type="predicted"/>
<reference evidence="2 3" key="1">
    <citation type="submission" date="2019-03" db="EMBL/GenBank/DDBJ databases">
        <title>Complete genome sequence of Paenisporosarcina antarctica CGMCC 1.6503T.</title>
        <authorList>
            <person name="Rong J.-C."/>
            <person name="Chi N.-Y."/>
            <person name="Zhang Q.-F."/>
        </authorList>
    </citation>
    <scope>NUCLEOTIDE SEQUENCE [LARGE SCALE GENOMIC DNA]</scope>
    <source>
        <strain evidence="2 3">CGMCC 1.6503</strain>
    </source>
</reference>
<dbReference type="InterPro" id="IPR002560">
    <property type="entry name" value="Transposase_DDE"/>
</dbReference>
<dbReference type="Proteomes" id="UP000294292">
    <property type="component" value="Chromosome"/>
</dbReference>
<evidence type="ECO:0000259" key="1">
    <source>
        <dbReference type="Pfam" id="PF01610"/>
    </source>
</evidence>
<evidence type="ECO:0000313" key="3">
    <source>
        <dbReference type="Proteomes" id="UP000294292"/>
    </source>
</evidence>
<evidence type="ECO:0000313" key="2">
    <source>
        <dbReference type="EMBL" id="QBP43077.1"/>
    </source>
</evidence>
<dbReference type="KEGG" id="panc:E2636_11020"/>
<protein>
    <recommendedName>
        <fullName evidence="1">Transposase IS204/IS1001/IS1096/IS1165 DDE domain-containing protein</fullName>
    </recommendedName>
</protein>
<dbReference type="Pfam" id="PF01610">
    <property type="entry name" value="DDE_Tnp_ISL3"/>
    <property type="match status" value="1"/>
</dbReference>
<dbReference type="OrthoDB" id="2455061at2"/>
<organism evidence="2 3">
    <name type="scientific">Paenisporosarcina antarctica</name>
    <dbReference type="NCBI Taxonomy" id="417367"/>
    <lineage>
        <taxon>Bacteria</taxon>
        <taxon>Bacillati</taxon>
        <taxon>Bacillota</taxon>
        <taxon>Bacilli</taxon>
        <taxon>Bacillales</taxon>
        <taxon>Caryophanaceae</taxon>
        <taxon>Paenisporosarcina</taxon>
    </lineage>
</organism>
<dbReference type="EMBL" id="CP038015">
    <property type="protein sequence ID" value="QBP43077.1"/>
    <property type="molecule type" value="Genomic_DNA"/>
</dbReference>
<dbReference type="AlphaFoldDB" id="A0A4P7A2J3"/>
<accession>A0A4P7A2J3</accession>
<gene>
    <name evidence="2" type="ORF">E2636_11020</name>
</gene>
<name>A0A4P7A2J3_9BACL</name>